<organism evidence="2 4">
    <name type="scientific">Haloarcula argentinensis</name>
    <dbReference type="NCBI Taxonomy" id="43776"/>
    <lineage>
        <taxon>Archaea</taxon>
        <taxon>Methanobacteriati</taxon>
        <taxon>Methanobacteriota</taxon>
        <taxon>Stenosarchaea group</taxon>
        <taxon>Halobacteria</taxon>
        <taxon>Halobacteriales</taxon>
        <taxon>Haloarculaceae</taxon>
        <taxon>Haloarcula</taxon>
    </lineage>
</organism>
<name>A0A830FWV2_HALAR</name>
<dbReference type="EMBL" id="JAMQCP010000005">
    <property type="protein sequence ID" value="MDS0255860.1"/>
    <property type="molecule type" value="Genomic_DNA"/>
</dbReference>
<dbReference type="Proteomes" id="UP001248536">
    <property type="component" value="Unassembled WGS sequence"/>
</dbReference>
<dbReference type="RefSeq" id="WP_005532709.1">
    <property type="nucleotide sequence ID" value="NZ_BAABDY010000005.1"/>
</dbReference>
<reference evidence="3 5" key="3">
    <citation type="submission" date="2022-06" db="EMBL/GenBank/DDBJ databases">
        <title>Haloarcula sp. a new haloarchaeum isolate from saline soil.</title>
        <authorList>
            <person name="Strakova D."/>
            <person name="Galisteo C."/>
            <person name="Sanchez-Porro C."/>
            <person name="Ventosa A."/>
        </authorList>
    </citation>
    <scope>NUCLEOTIDE SEQUENCE [LARGE SCALE GENOMIC DNA]</scope>
    <source>
        <strain evidence="3 5">JCM 15760</strain>
    </source>
</reference>
<dbReference type="EMBL" id="BMON01000004">
    <property type="protein sequence ID" value="GGM49774.1"/>
    <property type="molecule type" value="Genomic_DNA"/>
</dbReference>
<keyword evidence="1" id="KW-1133">Transmembrane helix</keyword>
<evidence type="ECO:0000313" key="2">
    <source>
        <dbReference type="EMBL" id="GGM49774.1"/>
    </source>
</evidence>
<proteinExistence type="predicted"/>
<evidence type="ECO:0000313" key="3">
    <source>
        <dbReference type="EMBL" id="MDS0255860.1"/>
    </source>
</evidence>
<sequence length="72" mass="7440">MRQATQLLLILTLFAGSVMGQTDVGNIYCDTAVEDGVDVVFGALAGLGLPATMVFVGRSGLSYMRCVGLIAA</sequence>
<dbReference type="Proteomes" id="UP000656367">
    <property type="component" value="Unassembled WGS sequence"/>
</dbReference>
<keyword evidence="5" id="KW-1185">Reference proteome</keyword>
<comment type="caution">
    <text evidence="2">The sequence shown here is derived from an EMBL/GenBank/DDBJ whole genome shotgun (WGS) entry which is preliminary data.</text>
</comment>
<evidence type="ECO:0000256" key="1">
    <source>
        <dbReference type="SAM" id="Phobius"/>
    </source>
</evidence>
<protein>
    <submittedName>
        <fullName evidence="2">Uncharacterized protein</fullName>
    </submittedName>
</protein>
<reference evidence="2" key="2">
    <citation type="submission" date="2020-09" db="EMBL/GenBank/DDBJ databases">
        <authorList>
            <person name="Sun Q."/>
            <person name="Ohkuma M."/>
        </authorList>
    </citation>
    <scope>NUCLEOTIDE SEQUENCE</scope>
    <source>
        <strain evidence="2">JCM 15759</strain>
    </source>
</reference>
<keyword evidence="1" id="KW-0812">Transmembrane</keyword>
<reference evidence="2" key="1">
    <citation type="journal article" date="2014" name="Int. J. Syst. Evol. Microbiol.">
        <title>Complete genome sequence of Corynebacterium casei LMG S-19264T (=DSM 44701T), isolated from a smear-ripened cheese.</title>
        <authorList>
            <consortium name="US DOE Joint Genome Institute (JGI-PGF)"/>
            <person name="Walter F."/>
            <person name="Albersmeier A."/>
            <person name="Kalinowski J."/>
            <person name="Ruckert C."/>
        </authorList>
    </citation>
    <scope>NUCLEOTIDE SEQUENCE</scope>
    <source>
        <strain evidence="2">JCM 15759</strain>
    </source>
</reference>
<keyword evidence="1" id="KW-0472">Membrane</keyword>
<feature type="transmembrane region" description="Helical" evidence="1">
    <location>
        <begin position="36"/>
        <end position="56"/>
    </location>
</feature>
<accession>A0A830FWV2</accession>
<evidence type="ECO:0000313" key="4">
    <source>
        <dbReference type="Proteomes" id="UP000656367"/>
    </source>
</evidence>
<dbReference type="AlphaFoldDB" id="A0A830FWV2"/>
<gene>
    <name evidence="2" type="ORF">GCM10009006_33770</name>
    <name evidence="3" type="ORF">NC662_19340</name>
</gene>
<evidence type="ECO:0000313" key="5">
    <source>
        <dbReference type="Proteomes" id="UP001248536"/>
    </source>
</evidence>